<accession>A0A0P9PQ74</accession>
<sequence length="78" mass="8446">MLWEQDVRSSNPLTPTIFGSLAQLVEQLAFNQLVVGSNPTRPTIFGQFVSGWILGSDATSVTQIENASSEVFFSIIGV</sequence>
<gene>
    <name evidence="1" type="ORF">ALO92_101719</name>
</gene>
<evidence type="ECO:0000313" key="1">
    <source>
        <dbReference type="EMBL" id="KPW87136.1"/>
    </source>
</evidence>
<dbReference type="AlphaFoldDB" id="A0A0P9PQ74"/>
<name>A0A0P9PQ74_9PSED</name>
<dbReference type="Proteomes" id="UP000050411">
    <property type="component" value="Unassembled WGS sequence"/>
</dbReference>
<protein>
    <submittedName>
        <fullName evidence="1">Uncharacterized protein</fullName>
    </submittedName>
</protein>
<dbReference type="AntiFam" id="ANF00010">
    <property type="entry name" value="tRNA translation"/>
</dbReference>
<organism evidence="1 2">
    <name type="scientific">Pseudomonas congelans</name>
    <dbReference type="NCBI Taxonomy" id="200452"/>
    <lineage>
        <taxon>Bacteria</taxon>
        <taxon>Pseudomonadati</taxon>
        <taxon>Pseudomonadota</taxon>
        <taxon>Gammaproteobacteria</taxon>
        <taxon>Pseudomonadales</taxon>
        <taxon>Pseudomonadaceae</taxon>
        <taxon>Pseudomonas</taxon>
    </lineage>
</organism>
<comment type="caution">
    <text evidence="1">The sequence shown here is derived from an EMBL/GenBank/DDBJ whole genome shotgun (WGS) entry which is preliminary data.</text>
</comment>
<dbReference type="EMBL" id="LJQB01000015">
    <property type="protein sequence ID" value="KPW87136.1"/>
    <property type="molecule type" value="Genomic_DNA"/>
</dbReference>
<proteinExistence type="predicted"/>
<reference evidence="1 2" key="1">
    <citation type="submission" date="2015-09" db="EMBL/GenBank/DDBJ databases">
        <title>Genome announcement of multiple Pseudomonas syringae strains.</title>
        <authorList>
            <person name="Thakur S."/>
            <person name="Wang P.W."/>
            <person name="Gong Y."/>
            <person name="Weir B.S."/>
            <person name="Guttman D.S."/>
        </authorList>
    </citation>
    <scope>NUCLEOTIDE SEQUENCE [LARGE SCALE GENOMIC DNA]</scope>
    <source>
        <strain evidence="1 2">ICMP19117</strain>
    </source>
</reference>
<evidence type="ECO:0000313" key="2">
    <source>
        <dbReference type="Proteomes" id="UP000050411"/>
    </source>
</evidence>